<name>A0A502FT88_9PROT</name>
<feature type="signal peptide" evidence="1">
    <location>
        <begin position="1"/>
        <end position="21"/>
    </location>
</feature>
<keyword evidence="3" id="KW-1185">Reference proteome</keyword>
<comment type="caution">
    <text evidence="2">The sequence shown here is derived from an EMBL/GenBank/DDBJ whole genome shotgun (WGS) entry which is preliminary data.</text>
</comment>
<protein>
    <submittedName>
        <fullName evidence="2">Type IV secretion system protein VirB7</fullName>
    </submittedName>
</protein>
<sequence length="50" mass="5138">MPLTFPRLAVIALLGLLGACASGQDAPVACKGEPFALNAGLWTPTAEDLR</sequence>
<organism evidence="2 3">
    <name type="scientific">Muricoccus nepalensis</name>
    <dbReference type="NCBI Taxonomy" id="1854500"/>
    <lineage>
        <taxon>Bacteria</taxon>
        <taxon>Pseudomonadati</taxon>
        <taxon>Pseudomonadota</taxon>
        <taxon>Alphaproteobacteria</taxon>
        <taxon>Acetobacterales</taxon>
        <taxon>Roseomonadaceae</taxon>
        <taxon>Muricoccus</taxon>
    </lineage>
</organism>
<reference evidence="2 3" key="1">
    <citation type="journal article" date="2019" name="Environ. Microbiol.">
        <title>Species interactions and distinct microbial communities in high Arctic permafrost affected cryosols are associated with the CH4 and CO2 gas fluxes.</title>
        <authorList>
            <person name="Altshuler I."/>
            <person name="Hamel J."/>
            <person name="Turney S."/>
            <person name="Magnuson E."/>
            <person name="Levesque R."/>
            <person name="Greer C."/>
            <person name="Whyte L.G."/>
        </authorList>
    </citation>
    <scope>NUCLEOTIDE SEQUENCE [LARGE SCALE GENOMIC DNA]</scope>
    <source>
        <strain evidence="2 3">S9.3B</strain>
    </source>
</reference>
<accession>A0A502FT88</accession>
<gene>
    <name evidence="2" type="ORF">EAH89_18070</name>
</gene>
<dbReference type="PROSITE" id="PS51257">
    <property type="entry name" value="PROKAR_LIPOPROTEIN"/>
    <property type="match status" value="1"/>
</dbReference>
<evidence type="ECO:0000313" key="2">
    <source>
        <dbReference type="EMBL" id="TPG52472.1"/>
    </source>
</evidence>
<feature type="chain" id="PRO_5021403461" evidence="1">
    <location>
        <begin position="22"/>
        <end position="50"/>
    </location>
</feature>
<dbReference type="RefSeq" id="WP_140885125.1">
    <property type="nucleotide sequence ID" value="NZ_RCZP01000020.1"/>
</dbReference>
<dbReference type="EMBL" id="RCZP01000020">
    <property type="protein sequence ID" value="TPG52472.1"/>
    <property type="molecule type" value="Genomic_DNA"/>
</dbReference>
<dbReference type="Proteomes" id="UP000317078">
    <property type="component" value="Unassembled WGS sequence"/>
</dbReference>
<proteinExistence type="predicted"/>
<dbReference type="Pfam" id="PF17413">
    <property type="entry name" value="VirB7"/>
    <property type="match status" value="1"/>
</dbReference>
<dbReference type="AlphaFoldDB" id="A0A502FT88"/>
<evidence type="ECO:0000313" key="3">
    <source>
        <dbReference type="Proteomes" id="UP000317078"/>
    </source>
</evidence>
<dbReference type="InterPro" id="IPR035545">
    <property type="entry name" value="VirB7"/>
</dbReference>
<keyword evidence="1" id="KW-0732">Signal</keyword>
<evidence type="ECO:0000256" key="1">
    <source>
        <dbReference type="SAM" id="SignalP"/>
    </source>
</evidence>